<sequence length="393" mass="42508">MPARKSLAKPVGPLGVWSVEANDLRLAALAPDVLKARVDGLAPSGSFRRDVQSFYQATGLTPHPLVLPFHPDEEDPTTNADVGTQGHPPIVYDLRDIEQLSLRNWRLDDGSLRAIVFALPRCEAIHTLTLFNVQLPSAHLDALCAVIPDTHVAQLAIDWNVSQPIAATDKSEETRVPPPAALTSLLLSARLRVLSLRANGLSAAHADAIAQGLRANTTLESLNLYQNPLGDDGVAAIAYVLPFNTTLKALSLGETQLSGRGARLLVDVLTKYAAPASLLQELQAAEPRIQAEIDLAKKAKKKIDRHTAILNLGLPVLETIDGVQYAPGNRTLLDLVLSGNDAVSPADVLAMSDTLERHRSDASHLRRIKLQRVPHLQSAVHQAPHKLSELFQF</sequence>
<dbReference type="Proteomes" id="UP001209570">
    <property type="component" value="Unassembled WGS sequence"/>
</dbReference>
<proteinExistence type="predicted"/>
<dbReference type="InterPro" id="IPR001611">
    <property type="entry name" value="Leu-rich_rpt"/>
</dbReference>
<keyword evidence="2" id="KW-1185">Reference proteome</keyword>
<dbReference type="PANTHER" id="PTHR46984">
    <property type="entry name" value="LEUCINE-RICH REPEAT-CONTAINING PROTEIN 71"/>
    <property type="match status" value="1"/>
</dbReference>
<dbReference type="SMART" id="SM00368">
    <property type="entry name" value="LRR_RI"/>
    <property type="match status" value="4"/>
</dbReference>
<dbReference type="Pfam" id="PF13516">
    <property type="entry name" value="LRR_6"/>
    <property type="match status" value="2"/>
</dbReference>
<organism evidence="1 2">
    <name type="scientific">Pythium insidiosum</name>
    <name type="common">Pythiosis disease agent</name>
    <dbReference type="NCBI Taxonomy" id="114742"/>
    <lineage>
        <taxon>Eukaryota</taxon>
        <taxon>Sar</taxon>
        <taxon>Stramenopiles</taxon>
        <taxon>Oomycota</taxon>
        <taxon>Peronosporomycetes</taxon>
        <taxon>Pythiales</taxon>
        <taxon>Pythiaceae</taxon>
        <taxon>Pythium</taxon>
    </lineage>
</organism>
<dbReference type="InterPro" id="IPR032675">
    <property type="entry name" value="LRR_dom_sf"/>
</dbReference>
<reference evidence="1" key="1">
    <citation type="submission" date="2021-12" db="EMBL/GenBank/DDBJ databases">
        <title>Prjna785345.</title>
        <authorList>
            <person name="Rujirawat T."/>
            <person name="Krajaejun T."/>
        </authorList>
    </citation>
    <scope>NUCLEOTIDE SEQUENCE</scope>
    <source>
        <strain evidence="1">Pi057C3</strain>
    </source>
</reference>
<evidence type="ECO:0000313" key="1">
    <source>
        <dbReference type="EMBL" id="KAJ0399278.1"/>
    </source>
</evidence>
<dbReference type="EMBL" id="JAKCXM010000188">
    <property type="protein sequence ID" value="KAJ0399278.1"/>
    <property type="molecule type" value="Genomic_DNA"/>
</dbReference>
<dbReference type="PANTHER" id="PTHR46984:SF1">
    <property type="entry name" value="LEUCINE-RICH REPEAT-CONTAINING PROTEIN 71"/>
    <property type="match status" value="1"/>
</dbReference>
<evidence type="ECO:0000313" key="2">
    <source>
        <dbReference type="Proteomes" id="UP001209570"/>
    </source>
</evidence>
<dbReference type="SUPFAM" id="SSF52047">
    <property type="entry name" value="RNI-like"/>
    <property type="match status" value="1"/>
</dbReference>
<accession>A0AAD5LI52</accession>
<gene>
    <name evidence="1" type="ORF">P43SY_001862</name>
</gene>
<comment type="caution">
    <text evidence="1">The sequence shown here is derived from an EMBL/GenBank/DDBJ whole genome shotgun (WGS) entry which is preliminary data.</text>
</comment>
<dbReference type="Gene3D" id="3.80.10.10">
    <property type="entry name" value="Ribonuclease Inhibitor"/>
    <property type="match status" value="1"/>
</dbReference>
<name>A0AAD5LI52_PYTIN</name>
<dbReference type="AlphaFoldDB" id="A0AAD5LI52"/>
<dbReference type="InterPro" id="IPR053040">
    <property type="entry name" value="LRR-containing_protein_71"/>
</dbReference>
<protein>
    <submittedName>
        <fullName evidence="1">Uncharacterized protein</fullName>
    </submittedName>
</protein>